<comment type="caution">
    <text evidence="4">The sequence shown here is derived from an EMBL/GenBank/DDBJ whole genome shotgun (WGS) entry which is preliminary data.</text>
</comment>
<reference evidence="4 5" key="1">
    <citation type="submission" date="2016-12" db="EMBL/GenBank/DDBJ databases">
        <title>The new phylogeny of genus Mycobacterium.</title>
        <authorList>
            <person name="Tortoli E."/>
            <person name="Trovato A."/>
            <person name="Cirillo D.M."/>
        </authorList>
    </citation>
    <scope>NUCLEOTIDE SEQUENCE [LARGE SCALE GENOMIC DNA]</scope>
    <source>
        <strain evidence="4 5">DSM 45130</strain>
    </source>
</reference>
<organism evidence="4 5">
    <name type="scientific">Mycolicibacterium insubricum</name>
    <dbReference type="NCBI Taxonomy" id="444597"/>
    <lineage>
        <taxon>Bacteria</taxon>
        <taxon>Bacillati</taxon>
        <taxon>Actinomycetota</taxon>
        <taxon>Actinomycetes</taxon>
        <taxon>Mycobacteriales</taxon>
        <taxon>Mycobacteriaceae</taxon>
        <taxon>Mycolicibacterium</taxon>
    </lineage>
</organism>
<dbReference type="GO" id="GO:0004165">
    <property type="term" value="F:delta(3)-delta(2)-enoyl-CoA isomerase activity"/>
    <property type="evidence" value="ECO:0007669"/>
    <property type="project" value="UniProtKB-ARBA"/>
</dbReference>
<keyword evidence="2" id="KW-0576">Peroxisome</keyword>
<evidence type="ECO:0000313" key="5">
    <source>
        <dbReference type="Proteomes" id="UP000192801"/>
    </source>
</evidence>
<dbReference type="STRING" id="444597.BST26_21190"/>
<dbReference type="InterPro" id="IPR051053">
    <property type="entry name" value="ECH/Chromodomain_protein"/>
</dbReference>
<dbReference type="PANTHER" id="PTHR43684">
    <property type="match status" value="1"/>
</dbReference>
<dbReference type="InterPro" id="IPR001753">
    <property type="entry name" value="Enoyl-CoA_hydra/iso"/>
</dbReference>
<evidence type="ECO:0000256" key="2">
    <source>
        <dbReference type="ARBA" id="ARBA00023140"/>
    </source>
</evidence>
<dbReference type="Gene3D" id="3.90.226.10">
    <property type="entry name" value="2-enoyl-CoA Hydratase, Chain A, domain 1"/>
    <property type="match status" value="1"/>
</dbReference>
<dbReference type="Proteomes" id="UP000192801">
    <property type="component" value="Unassembled WGS sequence"/>
</dbReference>
<dbReference type="Pfam" id="PF00378">
    <property type="entry name" value="ECH_1"/>
    <property type="match status" value="1"/>
</dbReference>
<dbReference type="AlphaFoldDB" id="A0A1X0CN56"/>
<comment type="subcellular location">
    <subcellularLocation>
        <location evidence="1">Peroxisome</location>
    </subcellularLocation>
</comment>
<dbReference type="PANTHER" id="PTHR43684:SF1">
    <property type="entry name" value="ENOYL-COA DELTA ISOMERASE 2"/>
    <property type="match status" value="1"/>
</dbReference>
<evidence type="ECO:0000313" key="4">
    <source>
        <dbReference type="EMBL" id="ORA61554.1"/>
    </source>
</evidence>
<keyword evidence="3" id="KW-0413">Isomerase</keyword>
<evidence type="ECO:0000256" key="3">
    <source>
        <dbReference type="ARBA" id="ARBA00023235"/>
    </source>
</evidence>
<name>A0A1X0CN56_9MYCO</name>
<proteinExistence type="predicted"/>
<dbReference type="EMBL" id="MVHS01000099">
    <property type="protein sequence ID" value="ORA61554.1"/>
    <property type="molecule type" value="Genomic_DNA"/>
</dbReference>
<gene>
    <name evidence="4" type="ORF">BST26_21190</name>
</gene>
<dbReference type="OrthoDB" id="9797151at2"/>
<dbReference type="RefSeq" id="WP_083033927.1">
    <property type="nucleotide sequence ID" value="NZ_AP022618.1"/>
</dbReference>
<dbReference type="InterPro" id="IPR029045">
    <property type="entry name" value="ClpP/crotonase-like_dom_sf"/>
</dbReference>
<dbReference type="SUPFAM" id="SSF52096">
    <property type="entry name" value="ClpP/crotonase"/>
    <property type="match status" value="1"/>
</dbReference>
<keyword evidence="5" id="KW-1185">Reference proteome</keyword>
<accession>A0A1X0CN56</accession>
<evidence type="ECO:0000256" key="1">
    <source>
        <dbReference type="ARBA" id="ARBA00004275"/>
    </source>
</evidence>
<dbReference type="CDD" id="cd06558">
    <property type="entry name" value="crotonase-like"/>
    <property type="match status" value="1"/>
</dbReference>
<protein>
    <submittedName>
        <fullName evidence="4">Crotonase</fullName>
    </submittedName>
</protein>
<sequence length="248" mass="26274">MIRVDDRNGVRTLTLDRPEALNAFNEALYDATAEAFLAAAADDTVSVVILTGSGRAFSAGTDLHELQARASGSGFTPGRYGFTGLMEVLTDFSKPLICAVNGVGLGIGATILGFADLVFMARTARLKCPFTALGLAPEAASSYLLPALVGRQNAAWILLSSEWIDASQAHAMGLAWRISEPTDLLAETRRHAEVLAGVPLSSLLAVKRTMMAPRLAGIRAALEREDACLDELLGAPENTRALAEFTAR</sequence>